<sequence length="305" mass="32985">MPEGHTLHRLARDLGVAFAGRRVRVSSPQGRFAASAALLDGRVLVGAEAWGKQLFVELEGDPPGELDGERFVHVHLGLIGTFDVHTAPAGAVVPDPVGQVRLRLVADDADADGTDDDAATTAGPTAWADLRGAIVCDLVTAAQRDAVVARMGPDPLRPDADPDRAFEAIRRSRKPIGALLMDQSVLAGVGNVYRAEVLFRDRLHPLRPGNTLQRSRWQALWDDLVALMPQGVATGRIDTVRPEHSPVATGRAPRRDDHGGEVYVYRRTGQPCLVCGRRVATAVLEGRNLFWCSRCQPVFRSRAVG</sequence>
<dbReference type="Pfam" id="PF06831">
    <property type="entry name" value="H2TH"/>
    <property type="match status" value="1"/>
</dbReference>
<evidence type="ECO:0000256" key="6">
    <source>
        <dbReference type="ARBA" id="ARBA00022771"/>
    </source>
</evidence>
<evidence type="ECO:0000256" key="7">
    <source>
        <dbReference type="ARBA" id="ARBA00022801"/>
    </source>
</evidence>
<name>A0ABP9PYX8_9ACTN</name>
<evidence type="ECO:0000256" key="15">
    <source>
        <dbReference type="PROSITE-ProRule" id="PRU00391"/>
    </source>
</evidence>
<dbReference type="InterPro" id="IPR012319">
    <property type="entry name" value="FPG_cat"/>
</dbReference>
<organism evidence="18 19">
    <name type="scientific">Nocardioides marinquilinus</name>
    <dbReference type="NCBI Taxonomy" id="1210400"/>
    <lineage>
        <taxon>Bacteria</taxon>
        <taxon>Bacillati</taxon>
        <taxon>Actinomycetota</taxon>
        <taxon>Actinomycetes</taxon>
        <taxon>Propionibacteriales</taxon>
        <taxon>Nocardioidaceae</taxon>
        <taxon>Nocardioides</taxon>
    </lineage>
</organism>
<evidence type="ECO:0000256" key="8">
    <source>
        <dbReference type="ARBA" id="ARBA00022833"/>
    </source>
</evidence>
<dbReference type="Pfam" id="PF01149">
    <property type="entry name" value="Fapy_DNA_glyco"/>
    <property type="match status" value="1"/>
</dbReference>
<keyword evidence="4" id="KW-0479">Metal-binding</keyword>
<keyword evidence="7" id="KW-0378">Hydrolase</keyword>
<evidence type="ECO:0000256" key="9">
    <source>
        <dbReference type="ARBA" id="ARBA00023125"/>
    </source>
</evidence>
<dbReference type="Pfam" id="PF06827">
    <property type="entry name" value="zf-FPG_IleRS"/>
    <property type="match status" value="1"/>
</dbReference>
<dbReference type="RefSeq" id="WP_345462445.1">
    <property type="nucleotide sequence ID" value="NZ_BAABKG010000005.1"/>
</dbReference>
<keyword evidence="13" id="KW-0326">Glycosidase</keyword>
<dbReference type="InterPro" id="IPR000214">
    <property type="entry name" value="Znf_DNA_glyclase/AP_lyase"/>
</dbReference>
<dbReference type="PROSITE" id="PS51066">
    <property type="entry name" value="ZF_FPG_2"/>
    <property type="match status" value="1"/>
</dbReference>
<evidence type="ECO:0000256" key="2">
    <source>
        <dbReference type="ARBA" id="ARBA00009409"/>
    </source>
</evidence>
<dbReference type="PANTHER" id="PTHR42697">
    <property type="entry name" value="ENDONUCLEASE 8"/>
    <property type="match status" value="1"/>
</dbReference>
<keyword evidence="5" id="KW-0227">DNA damage</keyword>
<evidence type="ECO:0000259" key="16">
    <source>
        <dbReference type="PROSITE" id="PS51066"/>
    </source>
</evidence>
<dbReference type="CDD" id="cd08970">
    <property type="entry name" value="AcNei1_N"/>
    <property type="match status" value="1"/>
</dbReference>
<evidence type="ECO:0000256" key="10">
    <source>
        <dbReference type="ARBA" id="ARBA00023204"/>
    </source>
</evidence>
<dbReference type="InterPro" id="IPR015886">
    <property type="entry name" value="H2TH_FPG"/>
</dbReference>
<keyword evidence="9" id="KW-0238">DNA-binding</keyword>
<dbReference type="EMBL" id="BAABKG010000005">
    <property type="protein sequence ID" value="GAA5154485.1"/>
    <property type="molecule type" value="Genomic_DNA"/>
</dbReference>
<keyword evidence="10" id="KW-0234">DNA repair</keyword>
<dbReference type="InterPro" id="IPR035937">
    <property type="entry name" value="FPG_N"/>
</dbReference>
<dbReference type="SUPFAM" id="SSF81624">
    <property type="entry name" value="N-terminal domain of MutM-like DNA repair proteins"/>
    <property type="match status" value="1"/>
</dbReference>
<comment type="similarity">
    <text evidence="2">Belongs to the FPG family.</text>
</comment>
<comment type="cofactor">
    <cofactor evidence="1">
        <name>Zn(2+)</name>
        <dbReference type="ChEBI" id="CHEBI:29105"/>
    </cofactor>
</comment>
<evidence type="ECO:0000256" key="12">
    <source>
        <dbReference type="ARBA" id="ARBA00023268"/>
    </source>
</evidence>
<dbReference type="SMART" id="SM01232">
    <property type="entry name" value="H2TH"/>
    <property type="match status" value="1"/>
</dbReference>
<reference evidence="19" key="1">
    <citation type="journal article" date="2019" name="Int. J. Syst. Evol. Microbiol.">
        <title>The Global Catalogue of Microorganisms (GCM) 10K type strain sequencing project: providing services to taxonomists for standard genome sequencing and annotation.</title>
        <authorList>
            <consortium name="The Broad Institute Genomics Platform"/>
            <consortium name="The Broad Institute Genome Sequencing Center for Infectious Disease"/>
            <person name="Wu L."/>
            <person name="Ma J."/>
        </authorList>
    </citation>
    <scope>NUCLEOTIDE SEQUENCE [LARGE SCALE GENOMIC DNA]</scope>
    <source>
        <strain evidence="19">JCM 18459</strain>
    </source>
</reference>
<dbReference type="SMART" id="SM00898">
    <property type="entry name" value="Fapy_DNA_glyco"/>
    <property type="match status" value="1"/>
</dbReference>
<evidence type="ECO:0000256" key="13">
    <source>
        <dbReference type="ARBA" id="ARBA00023295"/>
    </source>
</evidence>
<evidence type="ECO:0000313" key="19">
    <source>
        <dbReference type="Proteomes" id="UP001500221"/>
    </source>
</evidence>
<evidence type="ECO:0000313" key="18">
    <source>
        <dbReference type="EMBL" id="GAA5154485.1"/>
    </source>
</evidence>
<dbReference type="PROSITE" id="PS01242">
    <property type="entry name" value="ZF_FPG_1"/>
    <property type="match status" value="1"/>
</dbReference>
<comment type="catalytic activity">
    <reaction evidence="14">
        <text>2'-deoxyribonucleotide-(2'-deoxyribose 5'-phosphate)-2'-deoxyribonucleotide-DNA = a 3'-end 2'-deoxyribonucleotide-(2,3-dehydro-2,3-deoxyribose 5'-phosphate)-DNA + a 5'-end 5'-phospho-2'-deoxyribonucleoside-DNA + H(+)</text>
        <dbReference type="Rhea" id="RHEA:66592"/>
        <dbReference type="Rhea" id="RHEA-COMP:13180"/>
        <dbReference type="Rhea" id="RHEA-COMP:16897"/>
        <dbReference type="Rhea" id="RHEA-COMP:17067"/>
        <dbReference type="ChEBI" id="CHEBI:15378"/>
        <dbReference type="ChEBI" id="CHEBI:136412"/>
        <dbReference type="ChEBI" id="CHEBI:157695"/>
        <dbReference type="ChEBI" id="CHEBI:167181"/>
        <dbReference type="EC" id="4.2.99.18"/>
    </reaction>
</comment>
<protein>
    <recommendedName>
        <fullName evidence="3">DNA-(apurinic or apyrimidinic site) lyase</fullName>
        <ecNumber evidence="3">4.2.99.18</ecNumber>
    </recommendedName>
</protein>
<proteinExistence type="inferred from homology"/>
<evidence type="ECO:0000256" key="11">
    <source>
        <dbReference type="ARBA" id="ARBA00023239"/>
    </source>
</evidence>
<dbReference type="InterPro" id="IPR015887">
    <property type="entry name" value="DNA_glyclase_Znf_dom_DNA_BS"/>
</dbReference>
<comment type="caution">
    <text evidence="18">The sequence shown here is derived from an EMBL/GenBank/DDBJ whole genome shotgun (WGS) entry which is preliminary data.</text>
</comment>
<dbReference type="SUPFAM" id="SSF57716">
    <property type="entry name" value="Glucocorticoid receptor-like (DNA-binding domain)"/>
    <property type="match status" value="1"/>
</dbReference>
<keyword evidence="12" id="KW-0511">Multifunctional enzyme</keyword>
<dbReference type="InterPro" id="IPR010979">
    <property type="entry name" value="Ribosomal_uS13-like_H2TH"/>
</dbReference>
<dbReference type="PANTHER" id="PTHR42697:SF3">
    <property type="entry name" value="ENDONUCLEASE 8 1"/>
    <property type="match status" value="1"/>
</dbReference>
<dbReference type="Gene3D" id="3.20.190.10">
    <property type="entry name" value="MutM-like, N-terminal"/>
    <property type="match status" value="1"/>
</dbReference>
<evidence type="ECO:0000259" key="17">
    <source>
        <dbReference type="PROSITE" id="PS51068"/>
    </source>
</evidence>
<dbReference type="PROSITE" id="PS51068">
    <property type="entry name" value="FPG_CAT"/>
    <property type="match status" value="1"/>
</dbReference>
<accession>A0ABP9PYX8</accession>
<feature type="domain" description="Formamidopyrimidine-DNA glycosylase catalytic" evidence="17">
    <location>
        <begin position="2"/>
        <end position="98"/>
    </location>
</feature>
<dbReference type="EC" id="4.2.99.18" evidence="3"/>
<dbReference type="SUPFAM" id="SSF46946">
    <property type="entry name" value="S13-like H2TH domain"/>
    <property type="match status" value="1"/>
</dbReference>
<evidence type="ECO:0000256" key="3">
    <source>
        <dbReference type="ARBA" id="ARBA00012720"/>
    </source>
</evidence>
<evidence type="ECO:0000256" key="14">
    <source>
        <dbReference type="ARBA" id="ARBA00044632"/>
    </source>
</evidence>
<evidence type="ECO:0000256" key="5">
    <source>
        <dbReference type="ARBA" id="ARBA00022763"/>
    </source>
</evidence>
<dbReference type="Gene3D" id="1.10.8.50">
    <property type="match status" value="1"/>
</dbReference>
<evidence type="ECO:0000256" key="4">
    <source>
        <dbReference type="ARBA" id="ARBA00022723"/>
    </source>
</evidence>
<keyword evidence="19" id="KW-1185">Reference proteome</keyword>
<keyword evidence="6 15" id="KW-0863">Zinc-finger</keyword>
<evidence type="ECO:0000256" key="1">
    <source>
        <dbReference type="ARBA" id="ARBA00001947"/>
    </source>
</evidence>
<dbReference type="Proteomes" id="UP001500221">
    <property type="component" value="Unassembled WGS sequence"/>
</dbReference>
<dbReference type="InterPro" id="IPR010663">
    <property type="entry name" value="Znf_FPG/IleRS"/>
</dbReference>
<gene>
    <name evidence="18" type="ORF">GCM10023340_38110</name>
</gene>
<feature type="domain" description="FPG-type" evidence="16">
    <location>
        <begin position="263"/>
        <end position="297"/>
    </location>
</feature>
<keyword evidence="11" id="KW-0456">Lyase</keyword>
<keyword evidence="8" id="KW-0862">Zinc</keyword>